<keyword evidence="12" id="KW-0443">Lipid metabolism</keyword>
<dbReference type="AlphaFoldDB" id="A0AAI8YXN7"/>
<feature type="transmembrane region" description="Helical" evidence="17">
    <location>
        <begin position="260"/>
        <end position="278"/>
    </location>
</feature>
<evidence type="ECO:0000256" key="13">
    <source>
        <dbReference type="ARBA" id="ARBA00023136"/>
    </source>
</evidence>
<dbReference type="Gene3D" id="1.20.120.1630">
    <property type="match status" value="1"/>
</dbReference>
<comment type="pathway">
    <text evidence="2">Lipid metabolism; fatty acid biosynthesis.</text>
</comment>
<evidence type="ECO:0000256" key="17">
    <source>
        <dbReference type="SAM" id="Phobius"/>
    </source>
</evidence>
<keyword evidence="14" id="KW-0275">Fatty acid biosynthesis</keyword>
<dbReference type="PANTHER" id="PTHR10556">
    <property type="entry name" value="3-OXO-5-ALPHA-STEROID 4-DEHYDROGENASE"/>
    <property type="match status" value="1"/>
</dbReference>
<evidence type="ECO:0000256" key="9">
    <source>
        <dbReference type="ARBA" id="ARBA00022857"/>
    </source>
</evidence>
<evidence type="ECO:0000259" key="18">
    <source>
        <dbReference type="Pfam" id="PF02544"/>
    </source>
</evidence>
<keyword evidence="6 17" id="KW-0812">Transmembrane</keyword>
<keyword evidence="10 17" id="KW-1133">Transmembrane helix</keyword>
<dbReference type="Proteomes" id="UP001296104">
    <property type="component" value="Unassembled WGS sequence"/>
</dbReference>
<proteinExistence type="inferred from homology"/>
<evidence type="ECO:0000313" key="20">
    <source>
        <dbReference type="Proteomes" id="UP001296104"/>
    </source>
</evidence>
<keyword evidence="11" id="KW-0560">Oxidoreductase</keyword>
<dbReference type="GO" id="GO:0102758">
    <property type="term" value="F:very-long-chain enoyl-CoA reductase activity"/>
    <property type="evidence" value="ECO:0007669"/>
    <property type="project" value="UniProtKB-EC"/>
</dbReference>
<dbReference type="EC" id="1.3.1.93" evidence="4"/>
<evidence type="ECO:0000256" key="2">
    <source>
        <dbReference type="ARBA" id="ARBA00005194"/>
    </source>
</evidence>
<comment type="similarity">
    <text evidence="3">Belongs to the steroid 5-alpha reductase family.</text>
</comment>
<dbReference type="GO" id="GO:0042761">
    <property type="term" value="P:very long-chain fatty acid biosynthetic process"/>
    <property type="evidence" value="ECO:0007669"/>
    <property type="project" value="TreeGrafter"/>
</dbReference>
<name>A0AAI8YXN7_9PEZI</name>
<comment type="caution">
    <text evidence="19">The sequence shown here is derived from an EMBL/GenBank/DDBJ whole genome shotgun (WGS) entry which is preliminary data.</text>
</comment>
<evidence type="ECO:0000256" key="5">
    <source>
        <dbReference type="ARBA" id="ARBA00022516"/>
    </source>
</evidence>
<dbReference type="PANTHER" id="PTHR10556:SF28">
    <property type="entry name" value="VERY-LONG-CHAIN ENOYL-COA REDUCTASE"/>
    <property type="match status" value="1"/>
</dbReference>
<evidence type="ECO:0000256" key="4">
    <source>
        <dbReference type="ARBA" id="ARBA00012530"/>
    </source>
</evidence>
<dbReference type="InterPro" id="IPR001104">
    <property type="entry name" value="3-oxo-5_a-steroid_4-DH_C"/>
</dbReference>
<feature type="domain" description="3-oxo-5-alpha-steroid 4-dehydrogenase C-terminal" evidence="18">
    <location>
        <begin position="155"/>
        <end position="305"/>
    </location>
</feature>
<protein>
    <recommendedName>
        <fullName evidence="4">very-long-chain enoyl-CoA reductase</fullName>
        <ecNumber evidence="4">1.3.1.93</ecNumber>
    </recommendedName>
</protein>
<keyword evidence="7" id="KW-0256">Endoplasmic reticulum</keyword>
<organism evidence="19 20">
    <name type="scientific">Lecanosticta acicola</name>
    <dbReference type="NCBI Taxonomy" id="111012"/>
    <lineage>
        <taxon>Eukaryota</taxon>
        <taxon>Fungi</taxon>
        <taxon>Dikarya</taxon>
        <taxon>Ascomycota</taxon>
        <taxon>Pezizomycotina</taxon>
        <taxon>Dothideomycetes</taxon>
        <taxon>Dothideomycetidae</taxon>
        <taxon>Mycosphaerellales</taxon>
        <taxon>Mycosphaerellaceae</taxon>
        <taxon>Lecanosticta</taxon>
    </lineage>
</organism>
<evidence type="ECO:0000256" key="7">
    <source>
        <dbReference type="ARBA" id="ARBA00022824"/>
    </source>
</evidence>
<keyword evidence="9" id="KW-0521">NADP</keyword>
<keyword evidence="5" id="KW-0444">Lipid biosynthesis</keyword>
<accession>A0AAI8YXN7</accession>
<sequence length="305" mass="34668">MAAKPVTLHVKPRGKPIPKLPRETSTYIQGSTRDLYHRIAAESRFDIHRLRITKEDGTFVPNDKNTTIDSLDLKDGSVIQVKDLGLQISWRTVFVIEYLGPLLIHPLFYYLRPYIYSGVTSPPSNLQTLSCLTLILHFLKRELETLFVHRFSNATMPAFNIFKNSSHYWGLAGLLIAYFTYSPTAPSTRDDYPLVTYIALALYVVGELGNLNTHLVLRGLRSAGGSERGIPRGLGFDWVTCPNYMFEVIAWVGMLLITRSWATLVFIVVAAVQMALWAKKKESRYRKEMGAKYKKKKFAMLPGIF</sequence>
<dbReference type="FunFam" id="1.20.120.1630:FF:000010">
    <property type="entry name" value="Steroid alpha reductase family protein"/>
    <property type="match status" value="1"/>
</dbReference>
<dbReference type="PROSITE" id="PS50244">
    <property type="entry name" value="S5A_REDUCTASE"/>
    <property type="match status" value="1"/>
</dbReference>
<dbReference type="Pfam" id="PF02544">
    <property type="entry name" value="Steroid_dh"/>
    <property type="match status" value="1"/>
</dbReference>
<comment type="subcellular location">
    <subcellularLocation>
        <location evidence="1">Endoplasmic reticulum membrane</location>
        <topology evidence="1">Multi-pass membrane protein</topology>
    </subcellularLocation>
</comment>
<evidence type="ECO:0000256" key="8">
    <source>
        <dbReference type="ARBA" id="ARBA00022832"/>
    </source>
</evidence>
<evidence type="ECO:0000256" key="12">
    <source>
        <dbReference type="ARBA" id="ARBA00023098"/>
    </source>
</evidence>
<evidence type="ECO:0000256" key="6">
    <source>
        <dbReference type="ARBA" id="ARBA00022692"/>
    </source>
</evidence>
<dbReference type="InterPro" id="IPR039357">
    <property type="entry name" value="SRD5A/TECR"/>
</dbReference>
<dbReference type="EMBL" id="CAVMBE010000019">
    <property type="protein sequence ID" value="CAK3987149.1"/>
    <property type="molecule type" value="Genomic_DNA"/>
</dbReference>
<evidence type="ECO:0000256" key="3">
    <source>
        <dbReference type="ARBA" id="ARBA00007742"/>
    </source>
</evidence>
<evidence type="ECO:0000256" key="10">
    <source>
        <dbReference type="ARBA" id="ARBA00022989"/>
    </source>
</evidence>
<keyword evidence="20" id="KW-1185">Reference proteome</keyword>
<evidence type="ECO:0000313" key="19">
    <source>
        <dbReference type="EMBL" id="CAK3987149.1"/>
    </source>
</evidence>
<reference evidence="19" key="1">
    <citation type="submission" date="2023-11" db="EMBL/GenBank/DDBJ databases">
        <authorList>
            <person name="Alioto T."/>
            <person name="Alioto T."/>
            <person name="Gomez Garrido J."/>
        </authorList>
    </citation>
    <scope>NUCLEOTIDE SEQUENCE</scope>
</reference>
<dbReference type="GO" id="GO:0005789">
    <property type="term" value="C:endoplasmic reticulum membrane"/>
    <property type="evidence" value="ECO:0007669"/>
    <property type="project" value="UniProtKB-SubCell"/>
</dbReference>
<comment type="catalytic activity">
    <reaction evidence="15">
        <text>a very-long-chain 2,3-saturated fatty acyl-CoA + NADP(+) = a very-long-chain (2E)-enoyl-CoA + NADPH + H(+)</text>
        <dbReference type="Rhea" id="RHEA:14473"/>
        <dbReference type="ChEBI" id="CHEBI:15378"/>
        <dbReference type="ChEBI" id="CHEBI:57783"/>
        <dbReference type="ChEBI" id="CHEBI:58349"/>
        <dbReference type="ChEBI" id="CHEBI:83724"/>
        <dbReference type="ChEBI" id="CHEBI:83728"/>
        <dbReference type="EC" id="1.3.1.93"/>
    </reaction>
</comment>
<evidence type="ECO:0000256" key="16">
    <source>
        <dbReference type="ARBA" id="ARBA00058640"/>
    </source>
</evidence>
<keyword evidence="13 17" id="KW-0472">Membrane</keyword>
<gene>
    <name evidence="19" type="ORF">LECACI_7A003880</name>
</gene>
<evidence type="ECO:0000256" key="15">
    <source>
        <dbReference type="ARBA" id="ARBA00051495"/>
    </source>
</evidence>
<evidence type="ECO:0000256" key="11">
    <source>
        <dbReference type="ARBA" id="ARBA00023002"/>
    </source>
</evidence>
<evidence type="ECO:0000256" key="14">
    <source>
        <dbReference type="ARBA" id="ARBA00023160"/>
    </source>
</evidence>
<keyword evidence="8" id="KW-0276">Fatty acid metabolism</keyword>
<evidence type="ECO:0000256" key="1">
    <source>
        <dbReference type="ARBA" id="ARBA00004477"/>
    </source>
</evidence>
<comment type="function">
    <text evidence="16">Catalyzes the last of the four reactions of the long-chain fatty acids elongation cycle. This endoplasmic reticulum-bound enzymatic process, allows the addition of 2 carbons to the chain of long- and very long-chain fatty acids/VLCFAs per cycle. This enzyme reduces the trans-2,3-enoyl-CoA fatty acid intermediate to an acyl-CoA that can be further elongated by entering a new cycle of elongation. Thereby, it participates in the production of VLCFAs of different chain lengths that are involved in multiple biological processes as precursors of membrane lipids and lipid mediators.</text>
</comment>